<dbReference type="InterPro" id="IPR002347">
    <property type="entry name" value="SDR_fam"/>
</dbReference>
<dbReference type="GO" id="GO:0016491">
    <property type="term" value="F:oxidoreductase activity"/>
    <property type="evidence" value="ECO:0007669"/>
    <property type="project" value="UniProtKB-KW"/>
</dbReference>
<accession>A0A9W6ES76</accession>
<gene>
    <name evidence="4" type="ORF">WR164_00670</name>
</gene>
<dbReference type="InterPro" id="IPR036291">
    <property type="entry name" value="NAD(P)-bd_dom_sf"/>
</dbReference>
<dbReference type="EMBL" id="BRPL01000002">
    <property type="protein sequence ID" value="GLB46088.1"/>
    <property type="molecule type" value="Genomic_DNA"/>
</dbReference>
<name>A0A9W6ES76_9LACO</name>
<dbReference type="InterPro" id="IPR051911">
    <property type="entry name" value="SDR_oxidoreductase"/>
</dbReference>
<evidence type="ECO:0000256" key="2">
    <source>
        <dbReference type="ARBA" id="ARBA00023002"/>
    </source>
</evidence>
<reference evidence="4" key="1">
    <citation type="submission" date="2022-07" db="EMBL/GenBank/DDBJ databases">
        <authorList>
            <person name="Kouya T."/>
            <person name="Ishiyama Y."/>
        </authorList>
    </citation>
    <scope>NUCLEOTIDE SEQUENCE</scope>
    <source>
        <strain evidence="4">WR16-4</strain>
    </source>
</reference>
<dbReference type="PRINTS" id="PR00080">
    <property type="entry name" value="SDRFAMILY"/>
</dbReference>
<dbReference type="Gene3D" id="3.40.50.720">
    <property type="entry name" value="NAD(P)-binding Rossmann-like Domain"/>
    <property type="match status" value="1"/>
</dbReference>
<dbReference type="PANTHER" id="PTHR43976">
    <property type="entry name" value="SHORT CHAIN DEHYDROGENASE"/>
    <property type="match status" value="1"/>
</dbReference>
<dbReference type="SUPFAM" id="SSF51735">
    <property type="entry name" value="NAD(P)-binding Rossmann-fold domains"/>
    <property type="match status" value="1"/>
</dbReference>
<dbReference type="PANTHER" id="PTHR43976:SF16">
    <property type="entry name" value="SHORT-CHAIN DEHYDROGENASE_REDUCTASE FAMILY PROTEIN"/>
    <property type="match status" value="1"/>
</dbReference>
<keyword evidence="5" id="KW-1185">Reference proteome</keyword>
<organism evidence="4 5">
    <name type="scientific">Philodulcilactobacillus myokoensis</name>
    <dbReference type="NCBI Taxonomy" id="2929573"/>
    <lineage>
        <taxon>Bacteria</taxon>
        <taxon>Bacillati</taxon>
        <taxon>Bacillota</taxon>
        <taxon>Bacilli</taxon>
        <taxon>Lactobacillales</taxon>
        <taxon>Lactobacillaceae</taxon>
        <taxon>Philodulcilactobacillus</taxon>
    </lineage>
</organism>
<comment type="caution">
    <text evidence="4">The sequence shown here is derived from an EMBL/GenBank/DDBJ whole genome shotgun (WGS) entry which is preliminary data.</text>
</comment>
<dbReference type="Pfam" id="PF00106">
    <property type="entry name" value="adh_short"/>
    <property type="match status" value="1"/>
</dbReference>
<evidence type="ECO:0000313" key="4">
    <source>
        <dbReference type="EMBL" id="GLB46088.1"/>
    </source>
</evidence>
<dbReference type="NCBIfam" id="NF004826">
    <property type="entry name" value="PRK06182.1"/>
    <property type="match status" value="1"/>
</dbReference>
<proteinExistence type="inferred from homology"/>
<reference evidence="4" key="2">
    <citation type="journal article" date="2023" name="PLoS ONE">
        <title>Philodulcilactobacillus myokoensis gen. nov., sp. nov., a fructophilic, acidophilic, and agar-phobic lactic acid bacterium isolated from fermented vegetable extracts.</title>
        <authorList>
            <person name="Kouya T."/>
            <person name="Ishiyama Y."/>
            <person name="Ohashi S."/>
            <person name="Kumakubo R."/>
            <person name="Yamazaki T."/>
            <person name="Otaki T."/>
        </authorList>
    </citation>
    <scope>NUCLEOTIDE SEQUENCE</scope>
    <source>
        <strain evidence="4">WR16-4</strain>
    </source>
</reference>
<dbReference type="PRINTS" id="PR00081">
    <property type="entry name" value="GDHRDH"/>
</dbReference>
<protein>
    <submittedName>
        <fullName evidence="4">Short-chain dehydrogenase/reductase</fullName>
    </submittedName>
</protein>
<dbReference type="RefSeq" id="WP_286135551.1">
    <property type="nucleotide sequence ID" value="NZ_BRPL01000002.1"/>
</dbReference>
<evidence type="ECO:0000313" key="5">
    <source>
        <dbReference type="Proteomes" id="UP001144204"/>
    </source>
</evidence>
<keyword evidence="2" id="KW-0560">Oxidoreductase</keyword>
<dbReference type="Proteomes" id="UP001144204">
    <property type="component" value="Unassembled WGS sequence"/>
</dbReference>
<evidence type="ECO:0000256" key="1">
    <source>
        <dbReference type="ARBA" id="ARBA00006484"/>
    </source>
</evidence>
<comment type="similarity">
    <text evidence="1 3">Belongs to the short-chain dehydrogenases/reductases (SDR) family.</text>
</comment>
<dbReference type="AlphaFoldDB" id="A0A9W6ES76"/>
<sequence>MKNKVVLITGASSGIGYQTAKVLSRNGYKVYGGARRVEKIKPLKKFGVRPLKLDVTQSESVKNAINTIIAKEHSIYGLVNNAGYGSYGAIENVSISEAKKQMEVNVFGMIRIIKMVLPYMRKEHSGKIINISSIGGRVVSYFGGWYHASKYSVEALSDAIRMETKPFGIKVSLIEPGGIKTNWGHIAANHLIKSSQNTPYQEAALKAGKGMDKQYNSKMLSNPMVVSKRILKAMNSNHPRTRYVMGFGSKSGILLHSILPTPLFDFMMMHMS</sequence>
<dbReference type="CDD" id="cd05374">
    <property type="entry name" value="17beta-HSD-like_SDR_c"/>
    <property type="match status" value="1"/>
</dbReference>
<evidence type="ECO:0000256" key="3">
    <source>
        <dbReference type="RuleBase" id="RU000363"/>
    </source>
</evidence>